<dbReference type="InterPro" id="IPR013783">
    <property type="entry name" value="Ig-like_fold"/>
</dbReference>
<accession>A0ABS9CHL9</accession>
<dbReference type="Gene3D" id="2.60.40.1180">
    <property type="entry name" value="Golgi alpha-mannosidase II"/>
    <property type="match status" value="1"/>
</dbReference>
<dbReference type="CDD" id="cd11321">
    <property type="entry name" value="AmyAc_bac_euk_BE"/>
    <property type="match status" value="1"/>
</dbReference>
<dbReference type="InterPro" id="IPR013780">
    <property type="entry name" value="Glyco_hydro_b"/>
</dbReference>
<feature type="domain" description="Glycosyl hydrolase family 13 catalytic" evidence="9">
    <location>
        <begin position="222"/>
        <end position="566"/>
    </location>
</feature>
<dbReference type="Pfam" id="PF00128">
    <property type="entry name" value="Alpha-amylase"/>
    <property type="match status" value="1"/>
</dbReference>
<evidence type="ECO:0000256" key="2">
    <source>
        <dbReference type="ARBA" id="ARBA00002953"/>
    </source>
</evidence>
<keyword evidence="5" id="KW-0328">Glycosyltransferase</keyword>
<comment type="function">
    <text evidence="2">Catalyzes the formation of the alpha-1,6-glucosidic linkages in glycogen by scission of a 1,4-alpha-linked oligosaccharide from growing alpha-1,4-glucan chains and the subsequent attachment of the oligosaccharide to the alpha-1,6 position.</text>
</comment>
<dbReference type="Proteomes" id="UP001200470">
    <property type="component" value="Unassembled WGS sequence"/>
</dbReference>
<organism evidence="10 11">
    <name type="scientific">Xylanibacter brevis</name>
    <dbReference type="NCBI Taxonomy" id="83231"/>
    <lineage>
        <taxon>Bacteria</taxon>
        <taxon>Pseudomonadati</taxon>
        <taxon>Bacteroidota</taxon>
        <taxon>Bacteroidia</taxon>
        <taxon>Bacteroidales</taxon>
        <taxon>Prevotellaceae</taxon>
        <taxon>Xylanibacter</taxon>
    </lineage>
</organism>
<dbReference type="SUPFAM" id="SSF81296">
    <property type="entry name" value="E set domains"/>
    <property type="match status" value="1"/>
</dbReference>
<gene>
    <name evidence="10" type="ORF">I6E12_08950</name>
</gene>
<dbReference type="RefSeq" id="WP_301638342.1">
    <property type="nucleotide sequence ID" value="NZ_JADYTN010000019.1"/>
</dbReference>
<evidence type="ECO:0000256" key="3">
    <source>
        <dbReference type="ARBA" id="ARBA00009000"/>
    </source>
</evidence>
<dbReference type="Gene3D" id="2.60.40.10">
    <property type="entry name" value="Immunoglobulins"/>
    <property type="match status" value="1"/>
</dbReference>
<dbReference type="EC" id="2.4.1.18" evidence="4"/>
<proteinExistence type="inferred from homology"/>
<comment type="similarity">
    <text evidence="3">Belongs to the glycosyl hydrolase 13 family. GlgB subfamily.</text>
</comment>
<dbReference type="InterPro" id="IPR004193">
    <property type="entry name" value="Glyco_hydro_13_N"/>
</dbReference>
<comment type="catalytic activity">
    <reaction evidence="1">
        <text>Transfers a segment of a (1-&gt;4)-alpha-D-glucan chain to a primary hydroxy group in a similar glucan chain.</text>
        <dbReference type="EC" id="2.4.1.18"/>
    </reaction>
</comment>
<dbReference type="Gene3D" id="3.20.20.80">
    <property type="entry name" value="Glycosidases"/>
    <property type="match status" value="1"/>
</dbReference>
<name>A0ABS9CHL9_9BACT</name>
<evidence type="ECO:0000313" key="10">
    <source>
        <dbReference type="EMBL" id="MCF2564239.1"/>
    </source>
</evidence>
<dbReference type="CDD" id="cd02854">
    <property type="entry name" value="E_set_GBE_euk_N"/>
    <property type="match status" value="1"/>
</dbReference>
<feature type="region of interest" description="Disordered" evidence="8">
    <location>
        <begin position="1"/>
        <end position="27"/>
    </location>
</feature>
<feature type="compositionally biased region" description="Low complexity" evidence="8">
    <location>
        <begin position="1"/>
        <end position="15"/>
    </location>
</feature>
<dbReference type="Pfam" id="PF02806">
    <property type="entry name" value="Alpha-amylase_C"/>
    <property type="match status" value="1"/>
</dbReference>
<dbReference type="Pfam" id="PF02922">
    <property type="entry name" value="CBM_48"/>
    <property type="match status" value="1"/>
</dbReference>
<reference evidence="10 11" key="1">
    <citation type="submission" date="2020-12" db="EMBL/GenBank/DDBJ databases">
        <title>Whole genome sequences of gut porcine anaerobes.</title>
        <authorList>
            <person name="Kubasova T."/>
            <person name="Jahodarova E."/>
            <person name="Rychlik I."/>
        </authorList>
    </citation>
    <scope>NUCLEOTIDE SEQUENCE [LARGE SCALE GENOMIC DNA]</scope>
    <source>
        <strain evidence="10 11">An925</strain>
    </source>
</reference>
<dbReference type="InterPro" id="IPR006047">
    <property type="entry name" value="GH13_cat_dom"/>
</dbReference>
<evidence type="ECO:0000313" key="11">
    <source>
        <dbReference type="Proteomes" id="UP001200470"/>
    </source>
</evidence>
<dbReference type="SMART" id="SM00642">
    <property type="entry name" value="Aamy"/>
    <property type="match status" value="1"/>
</dbReference>
<evidence type="ECO:0000256" key="7">
    <source>
        <dbReference type="ARBA" id="ARBA00023277"/>
    </source>
</evidence>
<evidence type="ECO:0000256" key="1">
    <source>
        <dbReference type="ARBA" id="ARBA00000826"/>
    </source>
</evidence>
<evidence type="ECO:0000256" key="5">
    <source>
        <dbReference type="ARBA" id="ARBA00022676"/>
    </source>
</evidence>
<dbReference type="SUPFAM" id="SSF51011">
    <property type="entry name" value="Glycosyl hydrolase domain"/>
    <property type="match status" value="1"/>
</dbReference>
<dbReference type="SUPFAM" id="SSF51445">
    <property type="entry name" value="(Trans)glycosidases"/>
    <property type="match status" value="1"/>
</dbReference>
<keyword evidence="6" id="KW-0808">Transferase</keyword>
<keyword evidence="11" id="KW-1185">Reference proteome</keyword>
<dbReference type="PANTHER" id="PTHR43651:SF3">
    <property type="entry name" value="1,4-ALPHA-GLUCAN-BRANCHING ENZYME"/>
    <property type="match status" value="1"/>
</dbReference>
<dbReference type="InterPro" id="IPR017853">
    <property type="entry name" value="GH"/>
</dbReference>
<sequence length="697" mass="80650">MTTNKTTKSKAGAKTAAKRTTRKSVKQENKHIGLVKNDSWLEPYEDAIRGRHEHALWKIAQLTRNGKKTLSDFASGHLYFGLHKLAKGWVFREWAPNATEIYLIGDFNNWQESPKYKCKRIEGTGNWELKLSEKAIKHGDLYKMKVKWNGGEGERIPAWCQRVVQDEQTKIFSAQVWNPEHPYVFKKKTFKPDISPLLIYECHIGMGQDAEKVGSYREFQENVLPRVKKDGYNAIQVMAIQEHPYYGSFGYHVSSFFAPSSRFGTPDELKEMIDTAHKMGIAVIIDVVHSHAVKNEVEGLGNLAGDPNQYFYPGERHEHPAWDSLCFDYGKDDVLHFLLSNCKYWLEEYHFDGFRFDGVTSMLYYSHGLGEAFTGYGDYFNGHEDDNAICYLTLANKLIHEVNPKAITIAEEVSGMPGLAARFEDGGYGFDYRMAMNIPDYWIKTIKEVRDEDVNVCSIFWEVKNRRPDEKTISYCESHDQALVGDKTIIFRLIDADMYWHFKKGDENEMVRRGIALHKMIRLVTLGAINGGYLNFMGNEFGHPEWIDFPREGNGWSYKYARRQWNLVDNKELCYHLLGDFDRRMLEVVKSQRNFQNTPVTEIWHNDGDQVLCFMRGDLVFVFNFSPTHSYTDYGFLVPTGSYEVVLNTDAKEFGGNGFADDTMTHMTNYDELYVKDRKEWLKLYLPARSAVVLRKL</sequence>
<protein>
    <recommendedName>
        <fullName evidence="4">1,4-alpha-glucan branching enzyme</fullName>
        <ecNumber evidence="4">2.4.1.18</ecNumber>
    </recommendedName>
</protein>
<dbReference type="EMBL" id="JADYTN010000019">
    <property type="protein sequence ID" value="MCF2564239.1"/>
    <property type="molecule type" value="Genomic_DNA"/>
</dbReference>
<dbReference type="InterPro" id="IPR006048">
    <property type="entry name" value="A-amylase/branching_C"/>
</dbReference>
<dbReference type="PANTHER" id="PTHR43651">
    <property type="entry name" value="1,4-ALPHA-GLUCAN-BRANCHING ENZYME"/>
    <property type="match status" value="1"/>
</dbReference>
<comment type="caution">
    <text evidence="10">The sequence shown here is derived from an EMBL/GenBank/DDBJ whole genome shotgun (WGS) entry which is preliminary data.</text>
</comment>
<dbReference type="InterPro" id="IPR037439">
    <property type="entry name" value="Branching_enzy"/>
</dbReference>
<keyword evidence="7" id="KW-0119">Carbohydrate metabolism</keyword>
<evidence type="ECO:0000259" key="9">
    <source>
        <dbReference type="SMART" id="SM00642"/>
    </source>
</evidence>
<evidence type="ECO:0000256" key="4">
    <source>
        <dbReference type="ARBA" id="ARBA00012541"/>
    </source>
</evidence>
<evidence type="ECO:0000256" key="6">
    <source>
        <dbReference type="ARBA" id="ARBA00022679"/>
    </source>
</evidence>
<dbReference type="PIRSF" id="PIRSF000463">
    <property type="entry name" value="GlgB"/>
    <property type="match status" value="1"/>
</dbReference>
<dbReference type="InterPro" id="IPR014756">
    <property type="entry name" value="Ig_E-set"/>
</dbReference>
<evidence type="ECO:0000256" key="8">
    <source>
        <dbReference type="SAM" id="MobiDB-lite"/>
    </source>
</evidence>